<keyword evidence="2" id="KW-1185">Reference proteome</keyword>
<proteinExistence type="predicted"/>
<sequence length="81" mass="9530">MLKLVWVPKEYKNFSFRKLHQEMEETLAEVKRQQKANGKIYADLMILQNKIANLTEQEARHNLSVLIPFLESQLSDLKEGD</sequence>
<protein>
    <submittedName>
        <fullName evidence="1">Uncharacterized protein</fullName>
    </submittedName>
</protein>
<evidence type="ECO:0000313" key="1">
    <source>
        <dbReference type="EMBL" id="RSU11552.1"/>
    </source>
</evidence>
<accession>A0A430AU18</accession>
<dbReference type="AlphaFoldDB" id="A0A430AU18"/>
<dbReference type="Proteomes" id="UP000287605">
    <property type="component" value="Unassembled WGS sequence"/>
</dbReference>
<name>A0A430AU18_9ENTE</name>
<comment type="caution">
    <text evidence="1">The sequence shown here is derived from an EMBL/GenBank/DDBJ whole genome shotgun (WGS) entry which is preliminary data.</text>
</comment>
<evidence type="ECO:0000313" key="2">
    <source>
        <dbReference type="Proteomes" id="UP000287605"/>
    </source>
</evidence>
<organism evidence="1 2">
    <name type="scientific">Vagococcus elongatus</name>
    <dbReference type="NCBI Taxonomy" id="180344"/>
    <lineage>
        <taxon>Bacteria</taxon>
        <taxon>Bacillati</taxon>
        <taxon>Bacillota</taxon>
        <taxon>Bacilli</taxon>
        <taxon>Lactobacillales</taxon>
        <taxon>Enterococcaceae</taxon>
        <taxon>Vagococcus</taxon>
    </lineage>
</organism>
<reference evidence="1 2" key="1">
    <citation type="submission" date="2017-05" db="EMBL/GenBank/DDBJ databases">
        <title>Vagococcus spp. assemblies.</title>
        <authorList>
            <person name="Gulvik C.A."/>
        </authorList>
    </citation>
    <scope>NUCLEOTIDE SEQUENCE [LARGE SCALE GENOMIC DNA]</scope>
    <source>
        <strain evidence="1 2">CCUG 51432</strain>
    </source>
</reference>
<dbReference type="OrthoDB" id="2200126at2"/>
<gene>
    <name evidence="1" type="ORF">CBF29_07675</name>
</gene>
<dbReference type="RefSeq" id="WP_126809177.1">
    <property type="nucleotide sequence ID" value="NZ_NGKA01000010.1"/>
</dbReference>
<dbReference type="EMBL" id="NGKA01000010">
    <property type="protein sequence ID" value="RSU11552.1"/>
    <property type="molecule type" value="Genomic_DNA"/>
</dbReference>